<evidence type="ECO:0000313" key="1">
    <source>
        <dbReference type="EMBL" id="KAF5825461.1"/>
    </source>
</evidence>
<accession>A0ABQ7FTX4</accession>
<dbReference type="EMBL" id="MU072944">
    <property type="protein sequence ID" value="KAF5825461.1"/>
    <property type="molecule type" value="Genomic_DNA"/>
</dbReference>
<proteinExistence type="predicted"/>
<sequence>MPDTDQELACLHVDVLSTLYRVELAVGVAEQQAQALFQQAMLAENVKRREAQSSIFGVRTMKERRLDEQRIMQVRQPTQRSSLSQ</sequence>
<gene>
    <name evidence="1" type="ORF">DUNSADRAFT_9685</name>
</gene>
<name>A0ABQ7FTX4_DUNSA</name>
<keyword evidence="2" id="KW-1185">Reference proteome</keyword>
<comment type="caution">
    <text evidence="1">The sequence shown here is derived from an EMBL/GenBank/DDBJ whole genome shotgun (WGS) entry which is preliminary data.</text>
</comment>
<dbReference type="Proteomes" id="UP000815325">
    <property type="component" value="Unassembled WGS sequence"/>
</dbReference>
<evidence type="ECO:0000313" key="2">
    <source>
        <dbReference type="Proteomes" id="UP000815325"/>
    </source>
</evidence>
<protein>
    <submittedName>
        <fullName evidence="1">Uncharacterized protein</fullName>
    </submittedName>
</protein>
<reference evidence="1" key="1">
    <citation type="submission" date="2017-08" db="EMBL/GenBank/DDBJ databases">
        <authorList>
            <person name="Polle J.E."/>
            <person name="Barry K."/>
            <person name="Cushman J."/>
            <person name="Schmutz J."/>
            <person name="Tran D."/>
            <person name="Hathwaick L.T."/>
            <person name="Yim W.C."/>
            <person name="Jenkins J."/>
            <person name="Mckie-Krisberg Z.M."/>
            <person name="Prochnik S."/>
            <person name="Lindquist E."/>
            <person name="Dockter R.B."/>
            <person name="Adam C."/>
            <person name="Molina H."/>
            <person name="Bunkerborg J."/>
            <person name="Jin E."/>
            <person name="Buchheim M."/>
            <person name="Magnuson J."/>
        </authorList>
    </citation>
    <scope>NUCLEOTIDE SEQUENCE</scope>
    <source>
        <strain evidence="1">CCAP 19/18</strain>
    </source>
</reference>
<organism evidence="1 2">
    <name type="scientific">Dunaliella salina</name>
    <name type="common">Green alga</name>
    <name type="synonym">Protococcus salinus</name>
    <dbReference type="NCBI Taxonomy" id="3046"/>
    <lineage>
        <taxon>Eukaryota</taxon>
        <taxon>Viridiplantae</taxon>
        <taxon>Chlorophyta</taxon>
        <taxon>core chlorophytes</taxon>
        <taxon>Chlorophyceae</taxon>
        <taxon>CS clade</taxon>
        <taxon>Chlamydomonadales</taxon>
        <taxon>Dunaliellaceae</taxon>
        <taxon>Dunaliella</taxon>
    </lineage>
</organism>